<protein>
    <submittedName>
        <fullName evidence="1">Uncharacterized protein</fullName>
    </submittedName>
</protein>
<accession>A0A917XN26</accession>
<reference evidence="1" key="1">
    <citation type="journal article" date="2014" name="Int. J. Syst. Evol. Microbiol.">
        <title>Complete genome sequence of Corynebacterium casei LMG S-19264T (=DSM 44701T), isolated from a smear-ripened cheese.</title>
        <authorList>
            <consortium name="US DOE Joint Genome Institute (JGI-PGF)"/>
            <person name="Walter F."/>
            <person name="Albersmeier A."/>
            <person name="Kalinowski J."/>
            <person name="Ruckert C."/>
        </authorList>
    </citation>
    <scope>NUCLEOTIDE SEQUENCE</scope>
    <source>
        <strain evidence="1">CGMCC 4.7110</strain>
    </source>
</reference>
<evidence type="ECO:0000313" key="1">
    <source>
        <dbReference type="EMBL" id="GGN41195.1"/>
    </source>
</evidence>
<sequence length="115" mass="12362">MSEGGLAPRQESFVCGRHERYRGVVAGSLRGSVSLNKIHMDMVKPREAALRGTAADLSREGLDVMKGTRTLRQAHTKAPAVAATDRTSLRSGAFFTFPRRSGCGRTSAPQGGEME</sequence>
<keyword evidence="2" id="KW-1185">Reference proteome</keyword>
<dbReference type="AlphaFoldDB" id="A0A917XN26"/>
<name>A0A917XN26_9ACTN</name>
<dbReference type="Proteomes" id="UP000653411">
    <property type="component" value="Unassembled WGS sequence"/>
</dbReference>
<proteinExistence type="predicted"/>
<organism evidence="1 2">
    <name type="scientific">Streptomyces fuscichromogenes</name>
    <dbReference type="NCBI Taxonomy" id="1324013"/>
    <lineage>
        <taxon>Bacteria</taxon>
        <taxon>Bacillati</taxon>
        <taxon>Actinomycetota</taxon>
        <taxon>Actinomycetes</taxon>
        <taxon>Kitasatosporales</taxon>
        <taxon>Streptomycetaceae</taxon>
        <taxon>Streptomyces</taxon>
    </lineage>
</organism>
<evidence type="ECO:0000313" key="2">
    <source>
        <dbReference type="Proteomes" id="UP000653411"/>
    </source>
</evidence>
<gene>
    <name evidence="1" type="ORF">GCM10011578_089200</name>
</gene>
<comment type="caution">
    <text evidence="1">The sequence shown here is derived from an EMBL/GenBank/DDBJ whole genome shotgun (WGS) entry which is preliminary data.</text>
</comment>
<reference evidence="1" key="2">
    <citation type="submission" date="2020-09" db="EMBL/GenBank/DDBJ databases">
        <authorList>
            <person name="Sun Q."/>
            <person name="Zhou Y."/>
        </authorList>
    </citation>
    <scope>NUCLEOTIDE SEQUENCE</scope>
    <source>
        <strain evidence="1">CGMCC 4.7110</strain>
    </source>
</reference>
<dbReference type="EMBL" id="BMML01000033">
    <property type="protein sequence ID" value="GGN41195.1"/>
    <property type="molecule type" value="Genomic_DNA"/>
</dbReference>